<dbReference type="Pfam" id="PF00905">
    <property type="entry name" value="Transpeptidase"/>
    <property type="match status" value="1"/>
</dbReference>
<keyword evidence="3" id="KW-0812">Transmembrane</keyword>
<protein>
    <submittedName>
        <fullName evidence="6">Peptidoglycan glycosyltransferase</fullName>
    </submittedName>
</protein>
<evidence type="ECO:0000313" key="7">
    <source>
        <dbReference type="Proteomes" id="UP000034664"/>
    </source>
</evidence>
<accession>A0A0G0WBK9</accession>
<reference evidence="6 7" key="1">
    <citation type="journal article" date="2015" name="Nature">
        <title>rRNA introns, odd ribosomes, and small enigmatic genomes across a large radiation of phyla.</title>
        <authorList>
            <person name="Brown C.T."/>
            <person name="Hug L.A."/>
            <person name="Thomas B.C."/>
            <person name="Sharon I."/>
            <person name="Castelle C.J."/>
            <person name="Singh A."/>
            <person name="Wilkins M.J."/>
            <person name="Williams K.H."/>
            <person name="Banfield J.F."/>
        </authorList>
    </citation>
    <scope>NUCLEOTIDE SEQUENCE [LARGE SCALE GENOMIC DNA]</scope>
</reference>
<keyword evidence="2 3" id="KW-0472">Membrane</keyword>
<dbReference type="InterPro" id="IPR012338">
    <property type="entry name" value="Beta-lactam/transpept-like"/>
</dbReference>
<feature type="domain" description="Penicillin-binding protein transpeptidase" evidence="4">
    <location>
        <begin position="240"/>
        <end position="543"/>
    </location>
</feature>
<evidence type="ECO:0000256" key="2">
    <source>
        <dbReference type="ARBA" id="ARBA00023136"/>
    </source>
</evidence>
<dbReference type="EMBL" id="LBZM01000004">
    <property type="protein sequence ID" value="KKR72587.1"/>
    <property type="molecule type" value="Genomic_DNA"/>
</dbReference>
<dbReference type="GO" id="GO:0005886">
    <property type="term" value="C:plasma membrane"/>
    <property type="evidence" value="ECO:0007669"/>
    <property type="project" value="TreeGrafter"/>
</dbReference>
<gene>
    <name evidence="6" type="ORF">UU14_C0004G0018</name>
</gene>
<evidence type="ECO:0000256" key="3">
    <source>
        <dbReference type="SAM" id="Phobius"/>
    </source>
</evidence>
<dbReference type="InterPro" id="IPR036138">
    <property type="entry name" value="PBP_dimer_sf"/>
</dbReference>
<dbReference type="InterPro" id="IPR050515">
    <property type="entry name" value="Beta-lactam/transpept"/>
</dbReference>
<keyword evidence="6" id="KW-0808">Transferase</keyword>
<evidence type="ECO:0000259" key="5">
    <source>
        <dbReference type="Pfam" id="PF03717"/>
    </source>
</evidence>
<dbReference type="Gene3D" id="3.30.450.330">
    <property type="match status" value="1"/>
</dbReference>
<organism evidence="6 7">
    <name type="scientific">Candidatus Roizmanbacteria bacterium GW2011_GWB1_40_7</name>
    <dbReference type="NCBI Taxonomy" id="1618482"/>
    <lineage>
        <taxon>Bacteria</taxon>
        <taxon>Candidatus Roizmaniibacteriota</taxon>
    </lineage>
</organism>
<dbReference type="SUPFAM" id="SSF56601">
    <property type="entry name" value="beta-lactamase/transpeptidase-like"/>
    <property type="match status" value="1"/>
</dbReference>
<dbReference type="Gene3D" id="3.40.710.10">
    <property type="entry name" value="DD-peptidase/beta-lactamase superfamily"/>
    <property type="match status" value="1"/>
</dbReference>
<keyword evidence="3" id="KW-1133">Transmembrane helix</keyword>
<dbReference type="PATRIC" id="fig|1618482.3.peg.226"/>
<comment type="caution">
    <text evidence="6">The sequence shown here is derived from an EMBL/GenBank/DDBJ whole genome shotgun (WGS) entry which is preliminary data.</text>
</comment>
<evidence type="ECO:0000256" key="1">
    <source>
        <dbReference type="ARBA" id="ARBA00004370"/>
    </source>
</evidence>
<feature type="transmembrane region" description="Helical" evidence="3">
    <location>
        <begin position="7"/>
        <end position="25"/>
    </location>
</feature>
<dbReference type="PANTHER" id="PTHR30627:SF1">
    <property type="entry name" value="PEPTIDOGLYCAN D,D-TRANSPEPTIDASE FTSI"/>
    <property type="match status" value="1"/>
</dbReference>
<dbReference type="PANTHER" id="PTHR30627">
    <property type="entry name" value="PEPTIDOGLYCAN D,D-TRANSPEPTIDASE"/>
    <property type="match status" value="1"/>
</dbReference>
<dbReference type="Pfam" id="PF03717">
    <property type="entry name" value="PBP_dimer"/>
    <property type="match status" value="1"/>
</dbReference>
<dbReference type="GO" id="GO:0071555">
    <property type="term" value="P:cell wall organization"/>
    <property type="evidence" value="ECO:0007669"/>
    <property type="project" value="TreeGrafter"/>
</dbReference>
<evidence type="ECO:0000313" key="6">
    <source>
        <dbReference type="EMBL" id="KKR72587.1"/>
    </source>
</evidence>
<comment type="subcellular location">
    <subcellularLocation>
        <location evidence="1">Membrane</location>
    </subcellularLocation>
</comment>
<dbReference type="InterPro" id="IPR001460">
    <property type="entry name" value="PCN-bd_Tpept"/>
</dbReference>
<dbReference type="GO" id="GO:0008658">
    <property type="term" value="F:penicillin binding"/>
    <property type="evidence" value="ECO:0007669"/>
    <property type="project" value="InterPro"/>
</dbReference>
<dbReference type="GO" id="GO:0016740">
    <property type="term" value="F:transferase activity"/>
    <property type="evidence" value="ECO:0007669"/>
    <property type="project" value="UniProtKB-KW"/>
</dbReference>
<dbReference type="InterPro" id="IPR005311">
    <property type="entry name" value="PBP_dimer"/>
</dbReference>
<evidence type="ECO:0000259" key="4">
    <source>
        <dbReference type="Pfam" id="PF00905"/>
    </source>
</evidence>
<sequence length="556" mass="62139">MVRLRIVTVLIAGAFTLIWLRLFYWQVLSHELLSNLADNQHFFRLEIPPARGEIRSRDGTPLVANQTAYLVFAEKKYVDDIEEYSEKLAPILEEEEASISGLLNEHDVWVPIKHQVDEQTVDKIKELELAGLGFEREDKRFYPETSMAAHLLGFVGKDALGKPKGYFGLEGFYDKELAGQPGFLLQERDAYGNPIVIGKIDRIEPKHGRSLVLYLDKTVQFIAETKLKKALEKYGAKAGNVVILDPKTGGILASASYPNYDPLLFSEFPDEYYRNPIVADTYEPGSTFKPLVMAKAFELKKLKPTDTYDESGPVTVSGYQIKTWNSEYHGKISMSEILQYSSNVGMVYISSMLGKDGMLSLLSDLGLGSKTGIDLQEEAETFMRDESEWRDIDLATTSFGQGIAITPIQMIRAIAAIANNGVLMEPRLVKEIVSEDGKKIEIPPKETRRLYSAPTAKVIAELMVDAVEYGEAQWTVTKGFRIAGKTGTAQIPVEGHYDSDKTIASFVGFGPVENPRFVMLVTLREPTSSPWGSETAAPLFFDIANELFPYFGMYPQ</sequence>
<dbReference type="Gene3D" id="3.90.1310.10">
    <property type="entry name" value="Penicillin-binding protein 2a (Domain 2)"/>
    <property type="match status" value="1"/>
</dbReference>
<feature type="domain" description="Penicillin-binding protein dimerisation" evidence="5">
    <location>
        <begin position="47"/>
        <end position="195"/>
    </location>
</feature>
<proteinExistence type="predicted"/>
<dbReference type="AlphaFoldDB" id="A0A0G0WBK9"/>
<dbReference type="Proteomes" id="UP000034664">
    <property type="component" value="Unassembled WGS sequence"/>
</dbReference>
<dbReference type="SUPFAM" id="SSF56519">
    <property type="entry name" value="Penicillin binding protein dimerisation domain"/>
    <property type="match status" value="1"/>
</dbReference>
<name>A0A0G0WBK9_9BACT</name>